<comment type="caution">
    <text evidence="1">The sequence shown here is derived from an EMBL/GenBank/DDBJ whole genome shotgun (WGS) entry which is preliminary data.</text>
</comment>
<keyword evidence="2" id="KW-1185">Reference proteome</keyword>
<organism evidence="1 2">
    <name type="scientific">Gossypium gossypioides</name>
    <name type="common">Mexican cotton</name>
    <name type="synonym">Selera gossypioides</name>
    <dbReference type="NCBI Taxonomy" id="34282"/>
    <lineage>
        <taxon>Eukaryota</taxon>
        <taxon>Viridiplantae</taxon>
        <taxon>Streptophyta</taxon>
        <taxon>Embryophyta</taxon>
        <taxon>Tracheophyta</taxon>
        <taxon>Spermatophyta</taxon>
        <taxon>Magnoliopsida</taxon>
        <taxon>eudicotyledons</taxon>
        <taxon>Gunneridae</taxon>
        <taxon>Pentapetalae</taxon>
        <taxon>rosids</taxon>
        <taxon>malvids</taxon>
        <taxon>Malvales</taxon>
        <taxon>Malvaceae</taxon>
        <taxon>Malvoideae</taxon>
        <taxon>Gossypium</taxon>
    </lineage>
</organism>
<proteinExistence type="predicted"/>
<evidence type="ECO:0000313" key="2">
    <source>
        <dbReference type="Proteomes" id="UP000593579"/>
    </source>
</evidence>
<gene>
    <name evidence="1" type="ORF">Gogos_015703</name>
</gene>
<sequence>MATKIATDIFIDLLRKINVPLIVVFELSSVSDWLKYRRLRPMVSKKIICGY</sequence>
<name>A0A7J9C2R7_GOSGO</name>
<dbReference type="Proteomes" id="UP000593579">
    <property type="component" value="Unassembled WGS sequence"/>
</dbReference>
<protein>
    <submittedName>
        <fullName evidence="1">Uncharacterized protein</fullName>
    </submittedName>
</protein>
<dbReference type="EMBL" id="JABEZY010000007">
    <property type="protein sequence ID" value="MBA0742668.1"/>
    <property type="molecule type" value="Genomic_DNA"/>
</dbReference>
<dbReference type="AlphaFoldDB" id="A0A7J9C2R7"/>
<reference evidence="1 2" key="1">
    <citation type="journal article" date="2019" name="Genome Biol. Evol.">
        <title>Insights into the evolution of the New World diploid cottons (Gossypium, subgenus Houzingenia) based on genome sequencing.</title>
        <authorList>
            <person name="Grover C.E."/>
            <person name="Arick M.A. 2nd"/>
            <person name="Thrash A."/>
            <person name="Conover J.L."/>
            <person name="Sanders W.S."/>
            <person name="Peterson D.G."/>
            <person name="Frelichowski J.E."/>
            <person name="Scheffler J.A."/>
            <person name="Scheffler B.E."/>
            <person name="Wendel J.F."/>
        </authorList>
    </citation>
    <scope>NUCLEOTIDE SEQUENCE [LARGE SCALE GENOMIC DNA]</scope>
    <source>
        <strain evidence="1">5</strain>
        <tissue evidence="1">Leaf</tissue>
    </source>
</reference>
<evidence type="ECO:0000313" key="1">
    <source>
        <dbReference type="EMBL" id="MBA0742668.1"/>
    </source>
</evidence>
<dbReference type="OrthoDB" id="10431912at2759"/>
<accession>A0A7J9C2R7</accession>